<organism evidence="11 12">
    <name type="scientific">Mycena indigotica</name>
    <dbReference type="NCBI Taxonomy" id="2126181"/>
    <lineage>
        <taxon>Eukaryota</taxon>
        <taxon>Fungi</taxon>
        <taxon>Dikarya</taxon>
        <taxon>Basidiomycota</taxon>
        <taxon>Agaricomycotina</taxon>
        <taxon>Agaricomycetes</taxon>
        <taxon>Agaricomycetidae</taxon>
        <taxon>Agaricales</taxon>
        <taxon>Marasmiineae</taxon>
        <taxon>Mycenaceae</taxon>
        <taxon>Mycena</taxon>
    </lineage>
</organism>
<proteinExistence type="predicted"/>
<evidence type="ECO:0000256" key="9">
    <source>
        <dbReference type="SAM" id="Phobius"/>
    </source>
</evidence>
<feature type="transmembrane region" description="Helical" evidence="9">
    <location>
        <begin position="174"/>
        <end position="202"/>
    </location>
</feature>
<evidence type="ECO:0000256" key="4">
    <source>
        <dbReference type="ARBA" id="ARBA00022989"/>
    </source>
</evidence>
<dbReference type="GO" id="GO:0030322">
    <property type="term" value="P:stabilization of membrane potential"/>
    <property type="evidence" value="ECO:0007669"/>
    <property type="project" value="TreeGrafter"/>
</dbReference>
<evidence type="ECO:0000256" key="7">
    <source>
        <dbReference type="ARBA" id="ARBA00023303"/>
    </source>
</evidence>
<dbReference type="SUPFAM" id="SSF81324">
    <property type="entry name" value="Voltage-gated potassium channels"/>
    <property type="match status" value="2"/>
</dbReference>
<feature type="transmembrane region" description="Helical" evidence="9">
    <location>
        <begin position="223"/>
        <end position="240"/>
    </location>
</feature>
<dbReference type="InterPro" id="IPR003280">
    <property type="entry name" value="2pore_dom_K_chnl"/>
</dbReference>
<comment type="caution">
    <text evidence="11">The sequence shown here is derived from an EMBL/GenBank/DDBJ whole genome shotgun (WGS) entry which is preliminary data.</text>
</comment>
<dbReference type="GO" id="GO:0005886">
    <property type="term" value="C:plasma membrane"/>
    <property type="evidence" value="ECO:0007669"/>
    <property type="project" value="TreeGrafter"/>
</dbReference>
<feature type="transmembrane region" description="Helical" evidence="9">
    <location>
        <begin position="66"/>
        <end position="88"/>
    </location>
</feature>
<feature type="transmembrane region" description="Helical" evidence="9">
    <location>
        <begin position="108"/>
        <end position="128"/>
    </location>
</feature>
<evidence type="ECO:0000256" key="8">
    <source>
        <dbReference type="SAM" id="MobiDB-lite"/>
    </source>
</evidence>
<dbReference type="Proteomes" id="UP000636479">
    <property type="component" value="Unassembled WGS sequence"/>
</dbReference>
<evidence type="ECO:0000256" key="2">
    <source>
        <dbReference type="ARBA" id="ARBA00022448"/>
    </source>
</evidence>
<reference evidence="11" key="1">
    <citation type="submission" date="2020-05" db="EMBL/GenBank/DDBJ databases">
        <title>Mycena genomes resolve the evolution of fungal bioluminescence.</title>
        <authorList>
            <person name="Tsai I.J."/>
        </authorList>
    </citation>
    <scope>NUCLEOTIDE SEQUENCE</scope>
    <source>
        <strain evidence="11">171206Taipei</strain>
    </source>
</reference>
<dbReference type="InterPro" id="IPR013099">
    <property type="entry name" value="K_chnl_dom"/>
</dbReference>
<accession>A0A8H6VWJ7</accession>
<dbReference type="EMBL" id="JACAZF010000014">
    <property type="protein sequence ID" value="KAF7290829.1"/>
    <property type="molecule type" value="Genomic_DNA"/>
</dbReference>
<gene>
    <name evidence="11" type="ORF">MIND_01324100</name>
</gene>
<feature type="transmembrane region" description="Helical" evidence="9">
    <location>
        <begin position="350"/>
        <end position="374"/>
    </location>
</feature>
<sequence length="570" mass="64021">MNDPGLEQPIQNSYDNAAGKLKDRLPSQEPKGNGVRAAFRRELQQDEQEEEVGFFQPKRWWFTSTMFPLIAGTFGPLANFFSACALSQPWRQHSTDGSEILDPEWLNGVVGLSLGCSIIANAFLLANFGHLLRYSYAQPFTICFWYLASILLIIPLGMTDTTLSVAEVHTMTQAYYYAIISATIYMILPTLLVLNAIGAYIFHAYPASFNPLTIPQRTLMLQTIAWVLYMAAGAAVFSRLEGWSYLDGVYWADYTLLTIGLGSDFPPQTHASRALLIPFAVGGIILIGLVIGSIRGLVLERGRVKIVHRTVAKERRKWISRQNEPDAGWKREEWEVMRRIQRRAETVHKYSALGSSLLAFFVLWFLGAMVFYLAEGPQQSWTYFESLYFSYTSLLTIGYGDFYPISNAGKPFFVIWSLLAVPTVTILISNVGDVLVGWIRGGLMWTVLPSGERKQQDTDEGTQRMGTDVERLGNAVEQSEEQRGQGGGLAARLAREVGRLARDAASKSDVDYAWEDWEKWLGLLGEGKGGEKTGEWTWLGEDGPLLSNVSETEWILEKLCERLEEEIRSH</sequence>
<evidence type="ECO:0000256" key="5">
    <source>
        <dbReference type="ARBA" id="ARBA00023065"/>
    </source>
</evidence>
<keyword evidence="7" id="KW-0407">Ion channel</keyword>
<dbReference type="GO" id="GO:0022841">
    <property type="term" value="F:potassium ion leak channel activity"/>
    <property type="evidence" value="ECO:0007669"/>
    <property type="project" value="TreeGrafter"/>
</dbReference>
<feature type="transmembrane region" description="Helical" evidence="9">
    <location>
        <begin position="413"/>
        <end position="436"/>
    </location>
</feature>
<evidence type="ECO:0000256" key="1">
    <source>
        <dbReference type="ARBA" id="ARBA00004141"/>
    </source>
</evidence>
<feature type="transmembrane region" description="Helical" evidence="9">
    <location>
        <begin position="275"/>
        <end position="298"/>
    </location>
</feature>
<keyword evidence="4 9" id="KW-1133">Transmembrane helix</keyword>
<feature type="domain" description="Potassium channel" evidence="10">
    <location>
        <begin position="225"/>
        <end position="295"/>
    </location>
</feature>
<name>A0A8H6VWJ7_9AGAR</name>
<dbReference type="GeneID" id="59352207"/>
<keyword evidence="5" id="KW-0406">Ion transport</keyword>
<evidence type="ECO:0000313" key="11">
    <source>
        <dbReference type="EMBL" id="KAF7290829.1"/>
    </source>
</evidence>
<dbReference type="AlphaFoldDB" id="A0A8H6VWJ7"/>
<dbReference type="Pfam" id="PF07885">
    <property type="entry name" value="Ion_trans_2"/>
    <property type="match status" value="2"/>
</dbReference>
<evidence type="ECO:0000259" key="10">
    <source>
        <dbReference type="Pfam" id="PF07885"/>
    </source>
</evidence>
<comment type="subcellular location">
    <subcellularLocation>
        <location evidence="1">Membrane</location>
        <topology evidence="1">Multi-pass membrane protein</topology>
    </subcellularLocation>
</comment>
<dbReference type="PANTHER" id="PTHR11003:SF301">
    <property type="entry name" value="POTASSIUM CHANNEL PROTEIN"/>
    <property type="match status" value="1"/>
</dbReference>
<dbReference type="RefSeq" id="XP_037214189.1">
    <property type="nucleotide sequence ID" value="XM_037369691.1"/>
</dbReference>
<feature type="domain" description="Potassium channel" evidence="10">
    <location>
        <begin position="360"/>
        <end position="436"/>
    </location>
</feature>
<evidence type="ECO:0000256" key="6">
    <source>
        <dbReference type="ARBA" id="ARBA00023136"/>
    </source>
</evidence>
<dbReference type="Gene3D" id="1.10.287.70">
    <property type="match status" value="2"/>
</dbReference>
<dbReference type="OrthoDB" id="297496at2759"/>
<keyword evidence="2" id="KW-0813">Transport</keyword>
<dbReference type="GO" id="GO:0015271">
    <property type="term" value="F:outward rectifier potassium channel activity"/>
    <property type="evidence" value="ECO:0007669"/>
    <property type="project" value="TreeGrafter"/>
</dbReference>
<keyword evidence="3 9" id="KW-0812">Transmembrane</keyword>
<keyword evidence="6 9" id="KW-0472">Membrane</keyword>
<protein>
    <recommendedName>
        <fullName evidence="10">Potassium channel domain-containing protein</fullName>
    </recommendedName>
</protein>
<feature type="transmembrane region" description="Helical" evidence="9">
    <location>
        <begin position="140"/>
        <end position="158"/>
    </location>
</feature>
<feature type="region of interest" description="Disordered" evidence="8">
    <location>
        <begin position="1"/>
        <end position="34"/>
    </location>
</feature>
<evidence type="ECO:0000313" key="12">
    <source>
        <dbReference type="Proteomes" id="UP000636479"/>
    </source>
</evidence>
<keyword evidence="12" id="KW-1185">Reference proteome</keyword>
<dbReference type="PANTHER" id="PTHR11003">
    <property type="entry name" value="POTASSIUM CHANNEL, SUBFAMILY K"/>
    <property type="match status" value="1"/>
</dbReference>
<evidence type="ECO:0000256" key="3">
    <source>
        <dbReference type="ARBA" id="ARBA00022692"/>
    </source>
</evidence>